<protein>
    <submittedName>
        <fullName evidence="1">E3 ubiquitin-protein ligase TTC3</fullName>
    </submittedName>
</protein>
<keyword evidence="2" id="KW-1185">Reference proteome</keyword>
<dbReference type="Proteomes" id="UP001233172">
    <property type="component" value="Unassembled WGS sequence"/>
</dbReference>
<reference evidence="1" key="1">
    <citation type="journal article" date="2023" name="PLoS Negl. Trop. Dis.">
        <title>A genome sequence for Biomphalaria pfeifferi, the major vector snail for the human-infecting parasite Schistosoma mansoni.</title>
        <authorList>
            <person name="Bu L."/>
            <person name="Lu L."/>
            <person name="Laidemitt M.R."/>
            <person name="Zhang S.M."/>
            <person name="Mutuku M."/>
            <person name="Mkoji G."/>
            <person name="Steinauer M."/>
            <person name="Loker E.S."/>
        </authorList>
    </citation>
    <scope>NUCLEOTIDE SEQUENCE</scope>
    <source>
        <strain evidence="1">KasaAsao</strain>
    </source>
</reference>
<sequence length="153" mass="17973">MDSCSNNCESHKLAEMDYALWTDYLGDYVAMWQRNSIQFIQEQQQKMLGMAMCPFLFGVTLNLPEAWIKLLYNNGIVERDRANMRTSLTESEMEMSEMAEVIFRRCYQLVENKSDLKTILNYIYEVEERSKQGSIDLNFALDEIGNKEIFKSM</sequence>
<organism evidence="1 2">
    <name type="scientific">Biomphalaria pfeifferi</name>
    <name type="common">Bloodfluke planorb</name>
    <name type="synonym">Freshwater snail</name>
    <dbReference type="NCBI Taxonomy" id="112525"/>
    <lineage>
        <taxon>Eukaryota</taxon>
        <taxon>Metazoa</taxon>
        <taxon>Spiralia</taxon>
        <taxon>Lophotrochozoa</taxon>
        <taxon>Mollusca</taxon>
        <taxon>Gastropoda</taxon>
        <taxon>Heterobranchia</taxon>
        <taxon>Euthyneura</taxon>
        <taxon>Panpulmonata</taxon>
        <taxon>Hygrophila</taxon>
        <taxon>Lymnaeoidea</taxon>
        <taxon>Planorbidae</taxon>
        <taxon>Biomphalaria</taxon>
    </lineage>
</organism>
<proteinExistence type="predicted"/>
<accession>A0AAD8B0S3</accession>
<evidence type="ECO:0000313" key="2">
    <source>
        <dbReference type="Proteomes" id="UP001233172"/>
    </source>
</evidence>
<gene>
    <name evidence="1" type="ORF">Bpfe_024595</name>
</gene>
<name>A0AAD8B0S3_BIOPF</name>
<dbReference type="AlphaFoldDB" id="A0AAD8B0S3"/>
<comment type="caution">
    <text evidence="1">The sequence shown here is derived from an EMBL/GenBank/DDBJ whole genome shotgun (WGS) entry which is preliminary data.</text>
</comment>
<dbReference type="EMBL" id="JASAOG010000173">
    <property type="protein sequence ID" value="KAK0045926.1"/>
    <property type="molecule type" value="Genomic_DNA"/>
</dbReference>
<evidence type="ECO:0000313" key="1">
    <source>
        <dbReference type="EMBL" id="KAK0045926.1"/>
    </source>
</evidence>
<reference evidence="1" key="2">
    <citation type="submission" date="2023-04" db="EMBL/GenBank/DDBJ databases">
        <authorList>
            <person name="Bu L."/>
            <person name="Lu L."/>
            <person name="Laidemitt M.R."/>
            <person name="Zhang S.M."/>
            <person name="Mutuku M."/>
            <person name="Mkoji G."/>
            <person name="Steinauer M."/>
            <person name="Loker E.S."/>
        </authorList>
    </citation>
    <scope>NUCLEOTIDE SEQUENCE</scope>
    <source>
        <strain evidence="1">KasaAsao</strain>
        <tissue evidence="1">Whole Snail</tissue>
    </source>
</reference>
<feature type="non-terminal residue" evidence="1">
    <location>
        <position position="1"/>
    </location>
</feature>